<comment type="caution">
    <text evidence="10">The sequence shown here is derived from an EMBL/GenBank/DDBJ whole genome shotgun (WGS) entry which is preliminary data.</text>
</comment>
<evidence type="ECO:0000256" key="8">
    <source>
        <dbReference type="ARBA" id="ARBA00023242"/>
    </source>
</evidence>
<comment type="similarity">
    <text evidence="9">Belongs to the methyltransferase superfamily. METTL18 family.</text>
</comment>
<dbReference type="PANTHER" id="PTHR14614:SF39">
    <property type="entry name" value="HISTIDINE PROTEIN METHYLTRANSFERASE 1 HOMOLOG"/>
    <property type="match status" value="1"/>
</dbReference>
<accession>A0A9P4J6T4</accession>
<dbReference type="GO" id="GO:0005737">
    <property type="term" value="C:cytoplasm"/>
    <property type="evidence" value="ECO:0007669"/>
    <property type="project" value="UniProtKB-SubCell"/>
</dbReference>
<dbReference type="EC" id="2.1.1.85" evidence="3"/>
<dbReference type="InterPro" id="IPR019410">
    <property type="entry name" value="Methyltransf_16"/>
</dbReference>
<dbReference type="Proteomes" id="UP000799439">
    <property type="component" value="Unassembled WGS sequence"/>
</dbReference>
<dbReference type="InterPro" id="IPR029063">
    <property type="entry name" value="SAM-dependent_MTases_sf"/>
</dbReference>
<dbReference type="GO" id="GO:0018064">
    <property type="term" value="F:protein-L-histidine N-tele-methyltransferase activity"/>
    <property type="evidence" value="ECO:0007669"/>
    <property type="project" value="UniProtKB-EC"/>
</dbReference>
<evidence type="ECO:0000256" key="6">
    <source>
        <dbReference type="ARBA" id="ARBA00022679"/>
    </source>
</evidence>
<evidence type="ECO:0000256" key="7">
    <source>
        <dbReference type="ARBA" id="ARBA00022691"/>
    </source>
</evidence>
<protein>
    <recommendedName>
        <fullName evidence="3">protein-histidine N-methyltransferase</fullName>
        <ecNumber evidence="3">2.1.1.85</ecNumber>
    </recommendedName>
</protein>
<name>A0A9P4J6T4_9PEZI</name>
<evidence type="ECO:0000313" key="11">
    <source>
        <dbReference type="Proteomes" id="UP000799439"/>
    </source>
</evidence>
<evidence type="ECO:0000256" key="4">
    <source>
        <dbReference type="ARBA" id="ARBA00022490"/>
    </source>
</evidence>
<keyword evidence="7" id="KW-0949">S-adenosyl-L-methionine</keyword>
<dbReference type="PANTHER" id="PTHR14614">
    <property type="entry name" value="HEPATOCELLULAR CARCINOMA-ASSOCIATED ANTIGEN"/>
    <property type="match status" value="1"/>
</dbReference>
<dbReference type="GO" id="GO:0005634">
    <property type="term" value="C:nucleus"/>
    <property type="evidence" value="ECO:0007669"/>
    <property type="project" value="UniProtKB-SubCell"/>
</dbReference>
<proteinExistence type="inferred from homology"/>
<dbReference type="GO" id="GO:0032259">
    <property type="term" value="P:methylation"/>
    <property type="evidence" value="ECO:0007669"/>
    <property type="project" value="UniProtKB-KW"/>
</dbReference>
<evidence type="ECO:0000313" key="10">
    <source>
        <dbReference type="EMBL" id="KAF2156427.1"/>
    </source>
</evidence>
<dbReference type="EMBL" id="ML996082">
    <property type="protein sequence ID" value="KAF2156427.1"/>
    <property type="molecule type" value="Genomic_DNA"/>
</dbReference>
<gene>
    <name evidence="10" type="ORF">K461DRAFT_318985</name>
</gene>
<comment type="subcellular location">
    <subcellularLocation>
        <location evidence="2">Cytoplasm</location>
    </subcellularLocation>
    <subcellularLocation>
        <location evidence="1">Nucleus</location>
    </subcellularLocation>
</comment>
<keyword evidence="6" id="KW-0808">Transferase</keyword>
<sequence length="340" mass="36002">MSFAFNFSGDDIEPDVASEGVSTGAPVSDSDVLATSATEVVPVVEHDLKEWLSTLPSNLSYTLIPLSSPLGTSLPLPRRELFDIRAQLMAEDSSSPLLASTSDLSPSLYEGGFKTWESSLDLSSLLLDRGPRRDPDDLVRVAHVVELGCGSALPSTVLFRHALKEGYRVCFTLADFNADVLRLVTLPNLLLGWAVDAGLAPAEGEGELEVTAEVVAGFEAALRDSGVQIRLLSGPWGKELAGLLPEQSGEMTTLVLAAETIYSPQSLGAFVEIVEGVLRRGSMNKAMVAAKRFYFGVGGSTDALKVACAERGMVAAEVENSGLTGMDEGVGRAIVEIQTI</sequence>
<evidence type="ECO:0000256" key="2">
    <source>
        <dbReference type="ARBA" id="ARBA00004496"/>
    </source>
</evidence>
<evidence type="ECO:0000256" key="5">
    <source>
        <dbReference type="ARBA" id="ARBA00022603"/>
    </source>
</evidence>
<keyword evidence="5" id="KW-0489">Methyltransferase</keyword>
<evidence type="ECO:0000256" key="3">
    <source>
        <dbReference type="ARBA" id="ARBA00012533"/>
    </source>
</evidence>
<evidence type="ECO:0000256" key="9">
    <source>
        <dbReference type="ARBA" id="ARBA00038126"/>
    </source>
</evidence>
<evidence type="ECO:0000256" key="1">
    <source>
        <dbReference type="ARBA" id="ARBA00004123"/>
    </source>
</evidence>
<keyword evidence="4" id="KW-0963">Cytoplasm</keyword>
<reference evidence="10" key="1">
    <citation type="journal article" date="2020" name="Stud. Mycol.">
        <title>101 Dothideomycetes genomes: a test case for predicting lifestyles and emergence of pathogens.</title>
        <authorList>
            <person name="Haridas S."/>
            <person name="Albert R."/>
            <person name="Binder M."/>
            <person name="Bloem J."/>
            <person name="Labutti K."/>
            <person name="Salamov A."/>
            <person name="Andreopoulos B."/>
            <person name="Baker S."/>
            <person name="Barry K."/>
            <person name="Bills G."/>
            <person name="Bluhm B."/>
            <person name="Cannon C."/>
            <person name="Castanera R."/>
            <person name="Culley D."/>
            <person name="Daum C."/>
            <person name="Ezra D."/>
            <person name="Gonzalez J."/>
            <person name="Henrissat B."/>
            <person name="Kuo A."/>
            <person name="Liang C."/>
            <person name="Lipzen A."/>
            <person name="Lutzoni F."/>
            <person name="Magnuson J."/>
            <person name="Mondo S."/>
            <person name="Nolan M."/>
            <person name="Ohm R."/>
            <person name="Pangilinan J."/>
            <person name="Park H.-J."/>
            <person name="Ramirez L."/>
            <person name="Alfaro M."/>
            <person name="Sun H."/>
            <person name="Tritt A."/>
            <person name="Yoshinaga Y."/>
            <person name="Zwiers L.-H."/>
            <person name="Turgeon B."/>
            <person name="Goodwin S."/>
            <person name="Spatafora J."/>
            <person name="Crous P."/>
            <person name="Grigoriev I."/>
        </authorList>
    </citation>
    <scope>NUCLEOTIDE SEQUENCE</scope>
    <source>
        <strain evidence="10">CBS 260.36</strain>
    </source>
</reference>
<dbReference type="Gene3D" id="3.40.50.150">
    <property type="entry name" value="Vaccinia Virus protein VP39"/>
    <property type="match status" value="1"/>
</dbReference>
<dbReference type="AlphaFoldDB" id="A0A9P4J6T4"/>
<keyword evidence="11" id="KW-1185">Reference proteome</keyword>
<organism evidence="10 11">
    <name type="scientific">Myriangium duriaei CBS 260.36</name>
    <dbReference type="NCBI Taxonomy" id="1168546"/>
    <lineage>
        <taxon>Eukaryota</taxon>
        <taxon>Fungi</taxon>
        <taxon>Dikarya</taxon>
        <taxon>Ascomycota</taxon>
        <taxon>Pezizomycotina</taxon>
        <taxon>Dothideomycetes</taxon>
        <taxon>Dothideomycetidae</taxon>
        <taxon>Myriangiales</taxon>
        <taxon>Myriangiaceae</taxon>
        <taxon>Myriangium</taxon>
    </lineage>
</organism>
<dbReference type="OrthoDB" id="1723750at2759"/>
<keyword evidence="8" id="KW-0539">Nucleus</keyword>